<dbReference type="EMBL" id="ACVB02000011">
    <property type="protein sequence ID" value="EEX74195.1"/>
    <property type="molecule type" value="Genomic_DNA"/>
</dbReference>
<reference evidence="3 4" key="1">
    <citation type="submission" date="2009-09" db="EMBL/GenBank/DDBJ databases">
        <authorList>
            <person name="Weinstock G."/>
            <person name="Sodergren E."/>
            <person name="Clifton S."/>
            <person name="Fulton L."/>
            <person name="Fulton B."/>
            <person name="Courtney L."/>
            <person name="Fronick C."/>
            <person name="Harrison M."/>
            <person name="Strong C."/>
            <person name="Farmer C."/>
            <person name="Delahaunty K."/>
            <person name="Markovic C."/>
            <person name="Hall O."/>
            <person name="Minx P."/>
            <person name="Tomlinson C."/>
            <person name="Mitreva M."/>
            <person name="Nelson J."/>
            <person name="Hou S."/>
            <person name="Wollam A."/>
            <person name="Pepin K.H."/>
            <person name="Johnson M."/>
            <person name="Bhonagiri V."/>
            <person name="Nash W.E."/>
            <person name="Warren W."/>
            <person name="Chinwalla A."/>
            <person name="Mardis E.R."/>
            <person name="Wilson R.K."/>
        </authorList>
    </citation>
    <scope>NUCLEOTIDE SEQUENCE [LARGE SCALE GENOMIC DNA]</scope>
    <source>
        <strain evidence="3 4">F0254</strain>
    </source>
</reference>
<proteinExistence type="predicted"/>
<feature type="domain" description="EamA" evidence="2">
    <location>
        <begin position="19"/>
        <end position="106"/>
    </location>
</feature>
<feature type="transmembrane region" description="Helical" evidence="1">
    <location>
        <begin position="48"/>
        <end position="69"/>
    </location>
</feature>
<dbReference type="STRING" id="634994.GCWU000323_01623"/>
<dbReference type="HOGENOM" id="CLU_1904121_0_0_0"/>
<name>C9MYJ3_9FUSO</name>
<sequence length="133" mass="14965">MGVAVISFDRKMNLANLNFGDILTIISAVFFAGQIATNGYFSKKVEPLKLVVMQMFVAGILFVVNIFIFSDTSKIQKPAGMMLIAIIYLTIFSTAIPTVLQTFCQKIYNFHKSFDINVNRIAFCSTFCIFYTK</sequence>
<evidence type="ECO:0000256" key="1">
    <source>
        <dbReference type="SAM" id="Phobius"/>
    </source>
</evidence>
<protein>
    <recommendedName>
        <fullName evidence="2">EamA domain-containing protein</fullName>
    </recommendedName>
</protein>
<dbReference type="GO" id="GO:0016020">
    <property type="term" value="C:membrane"/>
    <property type="evidence" value="ECO:0007669"/>
    <property type="project" value="InterPro"/>
</dbReference>
<dbReference type="eggNOG" id="COG0697">
    <property type="taxonomic scope" value="Bacteria"/>
</dbReference>
<dbReference type="InterPro" id="IPR000620">
    <property type="entry name" value="EamA_dom"/>
</dbReference>
<dbReference type="AlphaFoldDB" id="C9MYJ3"/>
<evidence type="ECO:0000259" key="2">
    <source>
        <dbReference type="Pfam" id="PF00892"/>
    </source>
</evidence>
<keyword evidence="1" id="KW-0812">Transmembrane</keyword>
<organism evidence="3 4">
    <name type="scientific">Leptotrichia hofstadii F0254</name>
    <dbReference type="NCBI Taxonomy" id="634994"/>
    <lineage>
        <taxon>Bacteria</taxon>
        <taxon>Fusobacteriati</taxon>
        <taxon>Fusobacteriota</taxon>
        <taxon>Fusobacteriia</taxon>
        <taxon>Fusobacteriales</taxon>
        <taxon>Leptotrichiaceae</taxon>
        <taxon>Leptotrichia</taxon>
    </lineage>
</organism>
<comment type="caution">
    <text evidence="3">The sequence shown here is derived from an EMBL/GenBank/DDBJ whole genome shotgun (WGS) entry which is preliminary data.</text>
</comment>
<keyword evidence="1" id="KW-0472">Membrane</keyword>
<keyword evidence="1" id="KW-1133">Transmembrane helix</keyword>
<gene>
    <name evidence="3" type="ORF">GCWU000323_01623</name>
</gene>
<dbReference type="Proteomes" id="UP000006233">
    <property type="component" value="Unassembled WGS sequence"/>
</dbReference>
<feature type="transmembrane region" description="Helical" evidence="1">
    <location>
        <begin position="22"/>
        <end position="41"/>
    </location>
</feature>
<evidence type="ECO:0000313" key="3">
    <source>
        <dbReference type="EMBL" id="EEX74195.1"/>
    </source>
</evidence>
<feature type="transmembrane region" description="Helical" evidence="1">
    <location>
        <begin position="81"/>
        <end position="104"/>
    </location>
</feature>
<accession>C9MYJ3</accession>
<evidence type="ECO:0000313" key="4">
    <source>
        <dbReference type="Proteomes" id="UP000006233"/>
    </source>
</evidence>
<dbReference type="Pfam" id="PF00892">
    <property type="entry name" value="EamA"/>
    <property type="match status" value="1"/>
</dbReference>